<name>A0ABC9HEP3_9POAL</name>
<evidence type="ECO:0000313" key="8">
    <source>
        <dbReference type="EMBL" id="CAM0151468.1"/>
    </source>
</evidence>
<feature type="domain" description="Barwin" evidence="3">
    <location>
        <begin position="25"/>
        <end position="143"/>
    </location>
</feature>
<keyword evidence="2" id="KW-0732">Signal</keyword>
<dbReference type="PANTHER" id="PTHR46351">
    <property type="entry name" value="WOUND-INDUCED PROTEIN WIN2"/>
    <property type="match status" value="1"/>
</dbReference>
<feature type="signal peptide" evidence="2">
    <location>
        <begin position="1"/>
        <end position="24"/>
    </location>
</feature>
<dbReference type="Gene3D" id="2.40.40.10">
    <property type="entry name" value="RlpA-like domain"/>
    <property type="match status" value="1"/>
</dbReference>
<dbReference type="AlphaFoldDB" id="A0ABC9HEP3"/>
<accession>A0ABC9HEP3</accession>
<reference evidence="10 11" key="1">
    <citation type="submission" date="2024-10" db="EMBL/GenBank/DDBJ databases">
        <authorList>
            <person name="Ryan C."/>
        </authorList>
    </citation>
    <scope>NUCLEOTIDE SEQUENCE [LARGE SCALE GENOMIC DNA]</scope>
</reference>
<keyword evidence="11" id="KW-1185">Reference proteome</keyword>
<dbReference type="Proteomes" id="UP001497457">
    <property type="component" value="Chromosome 24b"/>
</dbReference>
<dbReference type="InterPro" id="IPR001153">
    <property type="entry name" value="Barwin_dom"/>
</dbReference>
<evidence type="ECO:0000313" key="11">
    <source>
        <dbReference type="Proteomes" id="UP001497457"/>
    </source>
</evidence>
<dbReference type="EMBL" id="CAXIPR030005240">
    <property type="protein sequence ID" value="CAM0152032.1"/>
    <property type="molecule type" value="Genomic_DNA"/>
</dbReference>
<dbReference type="EMBL" id="CAXIPR030000160">
    <property type="protein sequence ID" value="CAM0145129.1"/>
    <property type="molecule type" value="Genomic_DNA"/>
</dbReference>
<keyword evidence="1" id="KW-1015">Disulfide bond</keyword>
<feature type="chain" id="PRO_5044722319" description="Barwin domain-containing protein" evidence="2">
    <location>
        <begin position="25"/>
        <end position="143"/>
    </location>
</feature>
<evidence type="ECO:0000313" key="4">
    <source>
        <dbReference type="EMBL" id="CAL4991748.1"/>
    </source>
</evidence>
<dbReference type="Proteomes" id="UP001497457">
    <property type="component" value="Unassembled WGS sequence"/>
</dbReference>
<sequence>MAAIGGQGLVVAALLCAMVSMAAAWSGSNLSASYRLYNPEQNGWDLNSVNAYCAPWDANKPLWWRKQYGWVALCEQWGSTNYCGKCIKVTNSETGAWIVARIVDKCSDGGLKLDYHAVFKKIDTDGHGYKNGYLTVDYQIVAC</sequence>
<evidence type="ECO:0000313" key="6">
    <source>
        <dbReference type="EMBL" id="CAM0148475.1"/>
    </source>
</evidence>
<dbReference type="EMBL" id="CAXIPR030001343">
    <property type="protein sequence ID" value="CAM0148475.1"/>
    <property type="molecule type" value="Genomic_DNA"/>
</dbReference>
<protein>
    <recommendedName>
        <fullName evidence="3">Barwin domain-containing protein</fullName>
    </recommendedName>
</protein>
<dbReference type="SUPFAM" id="SSF50685">
    <property type="entry name" value="Barwin-like endoglucanases"/>
    <property type="match status" value="1"/>
</dbReference>
<dbReference type="PRINTS" id="PR00602">
    <property type="entry name" value="BARWIN"/>
</dbReference>
<evidence type="ECO:0000313" key="10">
    <source>
        <dbReference type="EMBL" id="CAM0152032.1"/>
    </source>
</evidence>
<gene>
    <name evidence="5" type="ORF">URODEC1_LOCUS118897</name>
    <name evidence="6" type="ORF">URODEC1_LOCUS121782</name>
    <name evidence="7" type="ORF">URODEC1_LOCUS123997</name>
    <name evidence="8" type="ORF">URODEC1_LOCUS124405</name>
    <name evidence="9" type="ORF">URODEC1_LOCUS124721</name>
    <name evidence="10" type="ORF">URODEC1_LOCUS124905</name>
    <name evidence="4" type="ORF">URODEC1_LOCUS60790</name>
</gene>
<evidence type="ECO:0000259" key="3">
    <source>
        <dbReference type="PROSITE" id="PS51174"/>
    </source>
</evidence>
<organism evidence="10 11">
    <name type="scientific">Urochloa decumbens</name>
    <dbReference type="NCBI Taxonomy" id="240449"/>
    <lineage>
        <taxon>Eukaryota</taxon>
        <taxon>Viridiplantae</taxon>
        <taxon>Streptophyta</taxon>
        <taxon>Embryophyta</taxon>
        <taxon>Tracheophyta</taxon>
        <taxon>Spermatophyta</taxon>
        <taxon>Magnoliopsida</taxon>
        <taxon>Liliopsida</taxon>
        <taxon>Poales</taxon>
        <taxon>Poaceae</taxon>
        <taxon>PACMAD clade</taxon>
        <taxon>Panicoideae</taxon>
        <taxon>Panicodae</taxon>
        <taxon>Paniceae</taxon>
        <taxon>Melinidinae</taxon>
        <taxon>Urochloa</taxon>
    </lineage>
</organism>
<dbReference type="Pfam" id="PF00967">
    <property type="entry name" value="Barwin"/>
    <property type="match status" value="1"/>
</dbReference>
<dbReference type="EMBL" id="CAXIPR030004137">
    <property type="protein sequence ID" value="CAM0150963.1"/>
    <property type="molecule type" value="Genomic_DNA"/>
</dbReference>
<proteinExistence type="predicted"/>
<dbReference type="EMBL" id="CAXIPR030004515">
    <property type="protein sequence ID" value="CAM0151468.1"/>
    <property type="molecule type" value="Genomic_DNA"/>
</dbReference>
<dbReference type="PANTHER" id="PTHR46351:SF6">
    <property type="entry name" value="PATHOGENESIS-RELATED PROTEIN PR-4A"/>
    <property type="match status" value="1"/>
</dbReference>
<evidence type="ECO:0000313" key="9">
    <source>
        <dbReference type="EMBL" id="CAM0151837.1"/>
    </source>
</evidence>
<evidence type="ECO:0000313" key="7">
    <source>
        <dbReference type="EMBL" id="CAM0150963.1"/>
    </source>
</evidence>
<dbReference type="InterPro" id="IPR036908">
    <property type="entry name" value="RlpA-like_sf"/>
</dbReference>
<dbReference type="EMBL" id="OZ075134">
    <property type="protein sequence ID" value="CAL4991748.1"/>
    <property type="molecule type" value="Genomic_DNA"/>
</dbReference>
<dbReference type="InterPro" id="IPR044301">
    <property type="entry name" value="PR4"/>
</dbReference>
<evidence type="ECO:0000256" key="2">
    <source>
        <dbReference type="SAM" id="SignalP"/>
    </source>
</evidence>
<dbReference type="PROSITE" id="PS51174">
    <property type="entry name" value="BARWIN_3"/>
    <property type="match status" value="1"/>
</dbReference>
<dbReference type="EMBL" id="CAXIPR030004811">
    <property type="protein sequence ID" value="CAM0151837.1"/>
    <property type="molecule type" value="Genomic_DNA"/>
</dbReference>
<evidence type="ECO:0000313" key="5">
    <source>
        <dbReference type="EMBL" id="CAM0145129.1"/>
    </source>
</evidence>
<evidence type="ECO:0000256" key="1">
    <source>
        <dbReference type="ARBA" id="ARBA00023157"/>
    </source>
</evidence>